<reference evidence="1" key="1">
    <citation type="submission" date="2024-01" db="EMBL/GenBank/DDBJ databases">
        <title>The diversity of rhizobia nodulating Mimosa spp. in eleven states of Brazil covering several biomes is determined by host plant, location, and edaphic factors.</title>
        <authorList>
            <person name="Rouws L."/>
            <person name="Barauna A."/>
            <person name="Beukes C."/>
            <person name="De Faria S.M."/>
            <person name="Gross E."/>
            <person name="Dos Reis Junior F.B."/>
            <person name="Simon M."/>
            <person name="Maluk M."/>
            <person name="Odee D.W."/>
            <person name="Kenicer G."/>
            <person name="Young J.P.W."/>
            <person name="Reis V.M."/>
            <person name="Zilli J."/>
            <person name="James E.K."/>
        </authorList>
    </citation>
    <scope>NUCLEOTIDE SEQUENCE</scope>
    <source>
        <strain evidence="1">JPY452</strain>
    </source>
</reference>
<proteinExistence type="predicted"/>
<organism evidence="1 2">
    <name type="scientific">Paraburkholderia unamae</name>
    <dbReference type="NCBI Taxonomy" id="219649"/>
    <lineage>
        <taxon>Bacteria</taxon>
        <taxon>Pseudomonadati</taxon>
        <taxon>Pseudomonadota</taxon>
        <taxon>Betaproteobacteria</taxon>
        <taxon>Burkholderiales</taxon>
        <taxon>Burkholderiaceae</taxon>
        <taxon>Paraburkholderia</taxon>
    </lineage>
</organism>
<accession>A0ACC6RWC6</accession>
<evidence type="ECO:0000313" key="2">
    <source>
        <dbReference type="Proteomes" id="UP001392318"/>
    </source>
</evidence>
<evidence type="ECO:0000313" key="1">
    <source>
        <dbReference type="EMBL" id="MEM5405808.1"/>
    </source>
</evidence>
<protein>
    <submittedName>
        <fullName evidence="1">Packaged DNA stabilization gp4 family protein</fullName>
    </submittedName>
</protein>
<sequence length="153" mass="16866">MFDLQPEEIQTGVRRLERYMMMLDGRGIRLSYNAAASASAATANDAIGIPQWAEDCIIPLFALRLAPTIGKQVHPDTRLAARRGLNALLTGTYTIPTMQMPRHMPIGSGNRRNTKNQQFFAPVDRLTTRYDDLLEPSGDPWGEVGGSSSMSSN</sequence>
<dbReference type="Proteomes" id="UP001392318">
    <property type="component" value="Unassembled WGS sequence"/>
</dbReference>
<dbReference type="EMBL" id="JAYMRU010000049">
    <property type="protein sequence ID" value="MEM5405808.1"/>
    <property type="molecule type" value="Genomic_DNA"/>
</dbReference>
<comment type="caution">
    <text evidence="1">The sequence shown here is derived from an EMBL/GenBank/DDBJ whole genome shotgun (WGS) entry which is preliminary data.</text>
</comment>
<name>A0ACC6RWC6_9BURK</name>
<gene>
    <name evidence="1" type="ORF">VSR83_38445</name>
</gene>
<keyword evidence="2" id="KW-1185">Reference proteome</keyword>